<comment type="caution">
    <text evidence="2">The sequence shown here is derived from an EMBL/GenBank/DDBJ whole genome shotgun (WGS) entry which is preliminary data.</text>
</comment>
<dbReference type="Proteomes" id="UP000004263">
    <property type="component" value="Unassembled WGS sequence"/>
</dbReference>
<feature type="signal peptide" evidence="1">
    <location>
        <begin position="1"/>
        <end position="18"/>
    </location>
</feature>
<dbReference type="STRING" id="207949.RED65_06157"/>
<evidence type="ECO:0000313" key="2">
    <source>
        <dbReference type="EMBL" id="EAT11708.1"/>
    </source>
</evidence>
<proteinExistence type="predicted"/>
<evidence type="ECO:0000313" key="3">
    <source>
        <dbReference type="Proteomes" id="UP000004263"/>
    </source>
</evidence>
<keyword evidence="1" id="KW-0732">Signal</keyword>
<evidence type="ECO:0000256" key="1">
    <source>
        <dbReference type="SAM" id="SignalP"/>
    </source>
</evidence>
<protein>
    <submittedName>
        <fullName evidence="2">ABC-type phosphate transport system, periplasmic component</fullName>
    </submittedName>
</protein>
<dbReference type="EMBL" id="AAQH01000014">
    <property type="protein sequence ID" value="EAT11708.1"/>
    <property type="molecule type" value="Genomic_DNA"/>
</dbReference>
<dbReference type="RefSeq" id="WP_007016478.1">
    <property type="nucleotide sequence ID" value="NZ_AAQH01000014.1"/>
</dbReference>
<dbReference type="Gene3D" id="3.40.190.10">
    <property type="entry name" value="Periplasmic binding protein-like II"/>
    <property type="match status" value="1"/>
</dbReference>
<keyword evidence="3" id="KW-1185">Reference proteome</keyword>
<dbReference type="HOGENOM" id="CLU_124904_1_1_6"/>
<sequence length="139" mass="15662">MKASLFTLLVFVSCLARADLAVITHADSGIPEVSHNVIKSLYMGSLKYLNGQRVLPLDQMQGNNERGKFYSQTFDIPMNQILAHWSRLIFTGKGQSPIQVADSEAVYQLVKTNKNMIGYIPFENVTPDVRVIFRVKDKN</sequence>
<dbReference type="SUPFAM" id="SSF53850">
    <property type="entry name" value="Periplasmic binding protein-like II"/>
    <property type="match status" value="1"/>
</dbReference>
<accession>Q1N0F6</accession>
<reference evidence="2 3" key="1">
    <citation type="submission" date="2006-03" db="EMBL/GenBank/DDBJ databases">
        <authorList>
            <person name="Pinhassi J."/>
            <person name="Pedros-Alio C."/>
            <person name="Ferriera S."/>
            <person name="Johnson J."/>
            <person name="Kravitz S."/>
            <person name="Halpern A."/>
            <person name="Remington K."/>
            <person name="Beeson K."/>
            <person name="Tran B."/>
            <person name="Rogers Y.-H."/>
            <person name="Friedman R."/>
            <person name="Venter J.C."/>
        </authorList>
    </citation>
    <scope>NUCLEOTIDE SEQUENCE [LARGE SCALE GENOMIC DNA]</scope>
    <source>
        <strain evidence="2 3">RED65</strain>
    </source>
</reference>
<feature type="chain" id="PRO_5004194831" evidence="1">
    <location>
        <begin position="19"/>
        <end position="139"/>
    </location>
</feature>
<gene>
    <name evidence="2" type="ORF">RED65_06157</name>
</gene>
<dbReference type="OrthoDB" id="5368544at2"/>
<organism evidence="2 3">
    <name type="scientific">Bermanella marisrubri</name>
    <dbReference type="NCBI Taxonomy" id="207949"/>
    <lineage>
        <taxon>Bacteria</taxon>
        <taxon>Pseudomonadati</taxon>
        <taxon>Pseudomonadota</taxon>
        <taxon>Gammaproteobacteria</taxon>
        <taxon>Oceanospirillales</taxon>
        <taxon>Oceanospirillaceae</taxon>
        <taxon>Bermanella</taxon>
    </lineage>
</organism>
<dbReference type="AlphaFoldDB" id="Q1N0F6"/>
<name>Q1N0F6_9GAMM</name>